<keyword evidence="1" id="KW-0175">Coiled coil</keyword>
<accession>A0AAW1F4T4</accession>
<dbReference type="PANTHER" id="PTHR11505">
    <property type="entry name" value="L1 TRANSPOSABLE ELEMENT-RELATED"/>
    <property type="match status" value="1"/>
</dbReference>
<dbReference type="AlphaFoldDB" id="A0AAW1F4T4"/>
<evidence type="ECO:0000259" key="3">
    <source>
        <dbReference type="Pfam" id="PF02994"/>
    </source>
</evidence>
<feature type="compositionally biased region" description="Basic and acidic residues" evidence="2">
    <location>
        <begin position="309"/>
        <end position="322"/>
    </location>
</feature>
<name>A0AAW1F4T4_ZOAVI</name>
<evidence type="ECO:0000313" key="4">
    <source>
        <dbReference type="EMBL" id="KAK9529790.1"/>
    </source>
</evidence>
<dbReference type="FunFam" id="3.30.70.1820:FF:000004">
    <property type="entry name" value="Uncharacterized protein"/>
    <property type="match status" value="1"/>
</dbReference>
<feature type="domain" description="L1 transposable element RRM" evidence="3">
    <location>
        <begin position="122"/>
        <end position="213"/>
    </location>
</feature>
<dbReference type="InterPro" id="IPR043636">
    <property type="entry name" value="L1_RRM_dom"/>
</dbReference>
<dbReference type="Gene3D" id="3.30.70.1820">
    <property type="entry name" value="L1 transposable element, RRM domain"/>
    <property type="match status" value="1"/>
</dbReference>
<evidence type="ECO:0000256" key="1">
    <source>
        <dbReference type="SAM" id="Coils"/>
    </source>
</evidence>
<protein>
    <recommendedName>
        <fullName evidence="3">L1 transposable element RRM domain-containing protein</fullName>
    </recommendedName>
</protein>
<feature type="compositionally biased region" description="Polar residues" evidence="2">
    <location>
        <begin position="22"/>
        <end position="45"/>
    </location>
</feature>
<dbReference type="Proteomes" id="UP001488805">
    <property type="component" value="Unassembled WGS sequence"/>
</dbReference>
<proteinExistence type="predicted"/>
<feature type="region of interest" description="Disordered" evidence="2">
    <location>
        <begin position="303"/>
        <end position="335"/>
    </location>
</feature>
<feature type="coiled-coil region" evidence="1">
    <location>
        <begin position="57"/>
        <end position="112"/>
    </location>
</feature>
<reference evidence="4 5" key="1">
    <citation type="journal article" date="2024" name="Genome Biol. Evol.">
        <title>Chromosome-level genome assembly of the viviparous eelpout Zoarces viviparus.</title>
        <authorList>
            <person name="Fuhrmann N."/>
            <person name="Brasseur M.V."/>
            <person name="Bakowski C.E."/>
            <person name="Podsiadlowski L."/>
            <person name="Prost S."/>
            <person name="Krehenwinkel H."/>
            <person name="Mayer C."/>
        </authorList>
    </citation>
    <scope>NUCLEOTIDE SEQUENCE [LARGE SCALE GENOMIC DNA]</scope>
    <source>
        <strain evidence="4">NO-MEL_2022_Ind0_liver</strain>
    </source>
</reference>
<feature type="region of interest" description="Disordered" evidence="2">
    <location>
        <begin position="1"/>
        <end position="45"/>
    </location>
</feature>
<sequence>MGKKDTNKKSTIGEPINEDNTKNSSQTHGQDGGANANSQPDDTASLTKVLEEIRDFRKDTKHQLNDISSELANVNQKIAEAETRIESVEDRVQNLEQVLGKMIRVMDQQENKLLDQEGRSRRENLRIYNVPEGAEGSSMVEFVEKLIRDTLEIPPTTDLGIERAHRALAPKPTGDREDKPRSIIIRFHRYQIKEEILRKAWGKKRVLLNERLIYFDQDYPPTVLQNRKKYSEAKRALKQRQIRFQTPYPAKLRVFYEDGTRLYQSAEEATADMKERGLPVSVITPRESLAEQLSRSAWEVVRGLTQQGTREERDKSIQERLRAFRRQPSPPPEEP</sequence>
<keyword evidence="5" id="KW-1185">Reference proteome</keyword>
<evidence type="ECO:0000256" key="2">
    <source>
        <dbReference type="SAM" id="MobiDB-lite"/>
    </source>
</evidence>
<comment type="caution">
    <text evidence="4">The sequence shown here is derived from an EMBL/GenBank/DDBJ whole genome shotgun (WGS) entry which is preliminary data.</text>
</comment>
<dbReference type="EMBL" id="JBCEZU010000111">
    <property type="protein sequence ID" value="KAK9529790.1"/>
    <property type="molecule type" value="Genomic_DNA"/>
</dbReference>
<organism evidence="4 5">
    <name type="scientific">Zoarces viviparus</name>
    <name type="common">Viviparous eelpout</name>
    <name type="synonym">Blennius viviparus</name>
    <dbReference type="NCBI Taxonomy" id="48416"/>
    <lineage>
        <taxon>Eukaryota</taxon>
        <taxon>Metazoa</taxon>
        <taxon>Chordata</taxon>
        <taxon>Craniata</taxon>
        <taxon>Vertebrata</taxon>
        <taxon>Euteleostomi</taxon>
        <taxon>Actinopterygii</taxon>
        <taxon>Neopterygii</taxon>
        <taxon>Teleostei</taxon>
        <taxon>Neoteleostei</taxon>
        <taxon>Acanthomorphata</taxon>
        <taxon>Eupercaria</taxon>
        <taxon>Perciformes</taxon>
        <taxon>Cottioidei</taxon>
        <taxon>Zoarcales</taxon>
        <taxon>Zoarcidae</taxon>
        <taxon>Zoarcinae</taxon>
        <taxon>Zoarces</taxon>
    </lineage>
</organism>
<dbReference type="InterPro" id="IPR004244">
    <property type="entry name" value="Transposase_22"/>
</dbReference>
<dbReference type="Pfam" id="PF02994">
    <property type="entry name" value="Transposase_22"/>
    <property type="match status" value="1"/>
</dbReference>
<evidence type="ECO:0000313" key="5">
    <source>
        <dbReference type="Proteomes" id="UP001488805"/>
    </source>
</evidence>
<gene>
    <name evidence="4" type="ORF">VZT92_013863</name>
</gene>
<dbReference type="SUPFAM" id="SSF57997">
    <property type="entry name" value="Tropomyosin"/>
    <property type="match status" value="1"/>
</dbReference>